<dbReference type="Proteomes" id="UP000194265">
    <property type="component" value="Chromosome"/>
</dbReference>
<name>A0A1X9T0M8_9BACT</name>
<gene>
    <name evidence="1" type="ORF">CVIC8964_0672</name>
</gene>
<dbReference type="EMBL" id="CP018791">
    <property type="protein sequence ID" value="ARR02087.1"/>
    <property type="molecule type" value="Genomic_DNA"/>
</dbReference>
<accession>A0A1X9T0M8</accession>
<organism evidence="1 2">
    <name type="scientific">Campylobacter vicugnae</name>
    <dbReference type="NCBI Taxonomy" id="1660076"/>
    <lineage>
        <taxon>Bacteria</taxon>
        <taxon>Pseudomonadati</taxon>
        <taxon>Campylobacterota</taxon>
        <taxon>Epsilonproteobacteria</taxon>
        <taxon>Campylobacterales</taxon>
        <taxon>Campylobacteraceae</taxon>
        <taxon>Campylobacter</taxon>
    </lineage>
</organism>
<evidence type="ECO:0000313" key="2">
    <source>
        <dbReference type="Proteomes" id="UP000194265"/>
    </source>
</evidence>
<protein>
    <submittedName>
        <fullName evidence="1">Uncharacterized protein</fullName>
    </submittedName>
</protein>
<proteinExistence type="predicted"/>
<dbReference type="STRING" id="1660074.CVIC8964_0672"/>
<dbReference type="RefSeq" id="WP_192940514.1">
    <property type="nucleotide sequence ID" value="NZ_CP018791.1"/>
</dbReference>
<evidence type="ECO:0000313" key="1">
    <source>
        <dbReference type="EMBL" id="ARR02087.1"/>
    </source>
</evidence>
<sequence length="57" mass="6729">MEKQEQGVELFSEDFTETISQEEAKSSKLPQHYEVMIDDNHVEYLAQQEELKKNQAQ</sequence>
<dbReference type="AlphaFoldDB" id="A0A1X9T0M8"/>
<reference evidence="1 2" key="1">
    <citation type="journal article" date="2017" name="Genome Biol. Evol.">
        <title>Comparative Genomic Analysis Identifies a Campylobacter Clade Deficient in Selenium Metabolism.</title>
        <authorList>
            <person name="Miller W.G."/>
            <person name="Yee E."/>
            <person name="Lopes B.S."/>
            <person name="Chapman M.H."/>
            <person name="Huynh S."/>
            <person name="Bono J.L."/>
            <person name="Parker C.T."/>
            <person name="Strachan N.J.C."/>
            <person name="Forbes K.J."/>
        </authorList>
    </citation>
    <scope>NUCLEOTIDE SEQUENCE [LARGE SCALE GENOMIC DNA]</scope>
    <source>
        <strain evidence="1 2">RM8964</strain>
    </source>
</reference>